<dbReference type="AlphaFoldDB" id="A0ABD0J8B7"/>
<feature type="compositionally biased region" description="Polar residues" evidence="1">
    <location>
        <begin position="283"/>
        <end position="302"/>
    </location>
</feature>
<feature type="region of interest" description="Disordered" evidence="1">
    <location>
        <begin position="119"/>
        <end position="163"/>
    </location>
</feature>
<comment type="caution">
    <text evidence="2">The sequence shown here is derived from an EMBL/GenBank/DDBJ whole genome shotgun (WGS) entry which is preliminary data.</text>
</comment>
<dbReference type="Proteomes" id="UP001519460">
    <property type="component" value="Unassembled WGS sequence"/>
</dbReference>
<gene>
    <name evidence="2" type="ORF">BaRGS_00037709</name>
</gene>
<reference evidence="2 3" key="1">
    <citation type="journal article" date="2023" name="Sci. Data">
        <title>Genome assembly of the Korean intertidal mud-creeper Batillaria attramentaria.</title>
        <authorList>
            <person name="Patra A.K."/>
            <person name="Ho P.T."/>
            <person name="Jun S."/>
            <person name="Lee S.J."/>
            <person name="Kim Y."/>
            <person name="Won Y.J."/>
        </authorList>
    </citation>
    <scope>NUCLEOTIDE SEQUENCE [LARGE SCALE GENOMIC DNA]</scope>
    <source>
        <strain evidence="2">Wonlab-2016</strain>
    </source>
</reference>
<evidence type="ECO:0000313" key="3">
    <source>
        <dbReference type="Proteomes" id="UP001519460"/>
    </source>
</evidence>
<dbReference type="EMBL" id="JACVVK020000576">
    <property type="protein sequence ID" value="KAK7465130.1"/>
    <property type="molecule type" value="Genomic_DNA"/>
</dbReference>
<accession>A0ABD0J8B7</accession>
<evidence type="ECO:0008006" key="4">
    <source>
        <dbReference type="Google" id="ProtNLM"/>
    </source>
</evidence>
<protein>
    <recommendedName>
        <fullName evidence="4">MAM domain-containing protein</fullName>
    </recommendedName>
</protein>
<dbReference type="Gene3D" id="2.60.120.200">
    <property type="match status" value="1"/>
</dbReference>
<feature type="compositionally biased region" description="Basic and acidic residues" evidence="1">
    <location>
        <begin position="220"/>
        <end position="229"/>
    </location>
</feature>
<organism evidence="2 3">
    <name type="scientific">Batillaria attramentaria</name>
    <dbReference type="NCBI Taxonomy" id="370345"/>
    <lineage>
        <taxon>Eukaryota</taxon>
        <taxon>Metazoa</taxon>
        <taxon>Spiralia</taxon>
        <taxon>Lophotrochozoa</taxon>
        <taxon>Mollusca</taxon>
        <taxon>Gastropoda</taxon>
        <taxon>Caenogastropoda</taxon>
        <taxon>Sorbeoconcha</taxon>
        <taxon>Cerithioidea</taxon>
        <taxon>Batillariidae</taxon>
        <taxon>Batillaria</taxon>
    </lineage>
</organism>
<evidence type="ECO:0000313" key="2">
    <source>
        <dbReference type="EMBL" id="KAK7465130.1"/>
    </source>
</evidence>
<evidence type="ECO:0000256" key="1">
    <source>
        <dbReference type="SAM" id="MobiDB-lite"/>
    </source>
</evidence>
<name>A0ABD0J8B7_9CAEN</name>
<proteinExistence type="predicted"/>
<sequence>MYGQIVGSKARLLSTVLCSTGKESYQLGFHHFIDCRTDVCKLSVILQENGDSEKSLWQRTIYRFNWQANILTENIHPQSGMFRIIFDAERVGSNGYAGEIGVADITLKYVGEVPPAISPTSPAAPATTQTTVKPSTPTTVSEQTTKQEITTQTELSSTSTTRTHVSICCGTSQQTSPTGAAVKLAANSEDTALGVSHAQEQRDAAFAENLPDSATYDQLRPPEERTDNRQYETLQVSGLQTTVASQAESPYQNTAGNKEYVNLQANEATRTQTLSEGRESENQYESLGLSSPPSDYTSLRLH</sequence>
<feature type="region of interest" description="Disordered" evidence="1">
    <location>
        <begin position="208"/>
        <end position="229"/>
    </location>
</feature>
<feature type="region of interest" description="Disordered" evidence="1">
    <location>
        <begin position="270"/>
        <end position="302"/>
    </location>
</feature>
<keyword evidence="3" id="KW-1185">Reference proteome</keyword>